<dbReference type="EMBL" id="BLXT01008045">
    <property type="protein sequence ID" value="GFO45309.1"/>
    <property type="molecule type" value="Genomic_DNA"/>
</dbReference>
<protein>
    <submittedName>
        <fullName evidence="2">Uncharacterized protein</fullName>
    </submittedName>
</protein>
<evidence type="ECO:0000256" key="1">
    <source>
        <dbReference type="SAM" id="MobiDB-lite"/>
    </source>
</evidence>
<evidence type="ECO:0000313" key="3">
    <source>
        <dbReference type="Proteomes" id="UP000735302"/>
    </source>
</evidence>
<reference evidence="2 3" key="1">
    <citation type="journal article" date="2021" name="Elife">
        <title>Chloroplast acquisition without the gene transfer in kleptoplastic sea slugs, Plakobranchus ocellatus.</title>
        <authorList>
            <person name="Maeda T."/>
            <person name="Takahashi S."/>
            <person name="Yoshida T."/>
            <person name="Shimamura S."/>
            <person name="Takaki Y."/>
            <person name="Nagai Y."/>
            <person name="Toyoda A."/>
            <person name="Suzuki Y."/>
            <person name="Arimoto A."/>
            <person name="Ishii H."/>
            <person name="Satoh N."/>
            <person name="Nishiyama T."/>
            <person name="Hasebe M."/>
            <person name="Maruyama T."/>
            <person name="Minagawa J."/>
            <person name="Obokata J."/>
            <person name="Shigenobu S."/>
        </authorList>
    </citation>
    <scope>NUCLEOTIDE SEQUENCE [LARGE SCALE GENOMIC DNA]</scope>
</reference>
<name>A0AAV4DM97_9GAST</name>
<feature type="non-terminal residue" evidence="2">
    <location>
        <position position="1"/>
    </location>
</feature>
<sequence length="121" mass="13152">EEKEEREEVELKKIVEQLELSGADSKVLASPQQGDLRLSDLPSGQGAGGGARTHNRRVPADLRADSLITVPPSPLKARGKLPRRATSQEQSGPYSWCSDAWTEHGNHSTFSVLDMNAAALY</sequence>
<dbReference type="AlphaFoldDB" id="A0AAV4DM97"/>
<evidence type="ECO:0000313" key="2">
    <source>
        <dbReference type="EMBL" id="GFO45309.1"/>
    </source>
</evidence>
<accession>A0AAV4DM97</accession>
<feature type="region of interest" description="Disordered" evidence="1">
    <location>
        <begin position="23"/>
        <end position="94"/>
    </location>
</feature>
<dbReference type="Proteomes" id="UP000735302">
    <property type="component" value="Unassembled WGS sequence"/>
</dbReference>
<organism evidence="2 3">
    <name type="scientific">Plakobranchus ocellatus</name>
    <dbReference type="NCBI Taxonomy" id="259542"/>
    <lineage>
        <taxon>Eukaryota</taxon>
        <taxon>Metazoa</taxon>
        <taxon>Spiralia</taxon>
        <taxon>Lophotrochozoa</taxon>
        <taxon>Mollusca</taxon>
        <taxon>Gastropoda</taxon>
        <taxon>Heterobranchia</taxon>
        <taxon>Euthyneura</taxon>
        <taxon>Panpulmonata</taxon>
        <taxon>Sacoglossa</taxon>
        <taxon>Placobranchoidea</taxon>
        <taxon>Plakobranchidae</taxon>
        <taxon>Plakobranchus</taxon>
    </lineage>
</organism>
<keyword evidence="3" id="KW-1185">Reference proteome</keyword>
<proteinExistence type="predicted"/>
<comment type="caution">
    <text evidence="2">The sequence shown here is derived from an EMBL/GenBank/DDBJ whole genome shotgun (WGS) entry which is preliminary data.</text>
</comment>
<gene>
    <name evidence="2" type="ORF">PoB_007181400</name>
</gene>